<dbReference type="AlphaFoldDB" id="A0A4U0ZJD2"/>
<feature type="transmembrane region" description="Helical" evidence="5">
    <location>
        <begin position="185"/>
        <end position="205"/>
    </location>
</feature>
<keyword evidence="9" id="KW-1185">Reference proteome</keyword>
<dbReference type="SUPFAM" id="SSF103481">
    <property type="entry name" value="Multidrug resistance efflux transporter EmrE"/>
    <property type="match status" value="2"/>
</dbReference>
<feature type="transmembrane region" description="Helical" evidence="5">
    <location>
        <begin position="131"/>
        <end position="148"/>
    </location>
</feature>
<feature type="transmembrane region" description="Helical" evidence="5">
    <location>
        <begin position="102"/>
        <end position="122"/>
    </location>
</feature>
<evidence type="ECO:0000256" key="1">
    <source>
        <dbReference type="ARBA" id="ARBA00004141"/>
    </source>
</evidence>
<gene>
    <name evidence="8" type="ORF">E5672_07875</name>
</gene>
<organism evidence="8 9">
    <name type="scientific">Alteromonas portus</name>
    <dbReference type="NCBI Taxonomy" id="2565549"/>
    <lineage>
        <taxon>Bacteria</taxon>
        <taxon>Pseudomonadati</taxon>
        <taxon>Pseudomonadota</taxon>
        <taxon>Gammaproteobacteria</taxon>
        <taxon>Alteromonadales</taxon>
        <taxon>Alteromonadaceae</taxon>
        <taxon>Alteromonas/Salinimonas group</taxon>
        <taxon>Alteromonas</taxon>
    </lineage>
</organism>
<evidence type="ECO:0000256" key="2">
    <source>
        <dbReference type="ARBA" id="ARBA00022692"/>
    </source>
</evidence>
<feature type="transmembrane region" description="Helical" evidence="5">
    <location>
        <begin position="154"/>
        <end position="173"/>
    </location>
</feature>
<dbReference type="GO" id="GO:0016020">
    <property type="term" value="C:membrane"/>
    <property type="evidence" value="ECO:0007669"/>
    <property type="project" value="UniProtKB-SubCell"/>
</dbReference>
<reference evidence="8 9" key="1">
    <citation type="submission" date="2019-04" db="EMBL/GenBank/DDBJ databases">
        <title>Alteromonas portus sp. nov., an alginate lyase-excreting marine bacterium.</title>
        <authorList>
            <person name="Huang H."/>
            <person name="Mo K."/>
            <person name="Bao S."/>
        </authorList>
    </citation>
    <scope>NUCLEOTIDE SEQUENCE [LARGE SCALE GENOMIC DNA]</scope>
    <source>
        <strain evidence="8 9">HB161718</strain>
    </source>
</reference>
<dbReference type="Pfam" id="PF00892">
    <property type="entry name" value="EamA"/>
    <property type="match status" value="2"/>
</dbReference>
<comment type="caution">
    <text evidence="8">The sequence shown here is derived from an EMBL/GenBank/DDBJ whole genome shotgun (WGS) entry which is preliminary data.</text>
</comment>
<feature type="chain" id="PRO_5020911373" evidence="6">
    <location>
        <begin position="17"/>
        <end position="291"/>
    </location>
</feature>
<evidence type="ECO:0000256" key="3">
    <source>
        <dbReference type="ARBA" id="ARBA00022989"/>
    </source>
</evidence>
<feature type="domain" description="EamA" evidence="7">
    <location>
        <begin position="159"/>
        <end position="289"/>
    </location>
</feature>
<dbReference type="RefSeq" id="WP_136781695.1">
    <property type="nucleotide sequence ID" value="NZ_SWCO01000004.1"/>
</dbReference>
<feature type="transmembrane region" description="Helical" evidence="5">
    <location>
        <begin position="37"/>
        <end position="55"/>
    </location>
</feature>
<sequence>MLKTLSLVAIAMFAFAANSLLCRMALANSSIDPVSFTILRIVSGALALLFLSLYSKRRKPQHHHTEGLLKDLKSNASVFGGLSLFAYAISFSYAYISMSTGTGALLLFGAVQLTMISVGLLNGERFKKRQWCGFASAFTGLIILLLPSASAPSLLSGAVMVIAGISWGIYSLLGKKSASALLSTSGNFVYASLLCVPMLFVVLVGNAEYLDLNTTGVYYALASGVLASGCGYAIWYSVLPLIKSTTAATVQLSVPVLATMMGWAVLGEQLNVQILIASLATLGGIYLVIKK</sequence>
<evidence type="ECO:0000259" key="7">
    <source>
        <dbReference type="Pfam" id="PF00892"/>
    </source>
</evidence>
<feature type="transmembrane region" description="Helical" evidence="5">
    <location>
        <begin position="272"/>
        <end position="289"/>
    </location>
</feature>
<proteinExistence type="predicted"/>
<dbReference type="OrthoDB" id="321830at2"/>
<evidence type="ECO:0000313" key="9">
    <source>
        <dbReference type="Proteomes" id="UP000305471"/>
    </source>
</evidence>
<dbReference type="PANTHER" id="PTHR32322:SF9">
    <property type="entry name" value="AMINO-ACID METABOLITE EFFLUX PUMP-RELATED"/>
    <property type="match status" value="1"/>
</dbReference>
<dbReference type="InterPro" id="IPR050638">
    <property type="entry name" value="AA-Vitamin_Transporters"/>
</dbReference>
<accession>A0A4U0ZJD2</accession>
<dbReference type="EMBL" id="SWCO01000004">
    <property type="protein sequence ID" value="TKB03663.1"/>
    <property type="molecule type" value="Genomic_DNA"/>
</dbReference>
<feature type="transmembrane region" description="Helical" evidence="5">
    <location>
        <begin position="76"/>
        <end position="96"/>
    </location>
</feature>
<keyword evidence="2 5" id="KW-0812">Transmembrane</keyword>
<comment type="subcellular location">
    <subcellularLocation>
        <location evidence="1">Membrane</location>
        <topology evidence="1">Multi-pass membrane protein</topology>
    </subcellularLocation>
</comment>
<keyword evidence="6" id="KW-0732">Signal</keyword>
<feature type="signal peptide" evidence="6">
    <location>
        <begin position="1"/>
        <end position="16"/>
    </location>
</feature>
<name>A0A4U0ZJD2_9ALTE</name>
<evidence type="ECO:0000256" key="5">
    <source>
        <dbReference type="SAM" id="Phobius"/>
    </source>
</evidence>
<keyword evidence="4 5" id="KW-0472">Membrane</keyword>
<evidence type="ECO:0000256" key="4">
    <source>
        <dbReference type="ARBA" id="ARBA00023136"/>
    </source>
</evidence>
<evidence type="ECO:0000256" key="6">
    <source>
        <dbReference type="SAM" id="SignalP"/>
    </source>
</evidence>
<dbReference type="PANTHER" id="PTHR32322">
    <property type="entry name" value="INNER MEMBRANE TRANSPORTER"/>
    <property type="match status" value="1"/>
</dbReference>
<feature type="transmembrane region" description="Helical" evidence="5">
    <location>
        <begin position="217"/>
        <end position="235"/>
    </location>
</feature>
<keyword evidence="3 5" id="KW-1133">Transmembrane helix</keyword>
<feature type="transmembrane region" description="Helical" evidence="5">
    <location>
        <begin position="247"/>
        <end position="266"/>
    </location>
</feature>
<dbReference type="InterPro" id="IPR037185">
    <property type="entry name" value="EmrE-like"/>
</dbReference>
<dbReference type="Proteomes" id="UP000305471">
    <property type="component" value="Unassembled WGS sequence"/>
</dbReference>
<feature type="domain" description="EamA" evidence="7">
    <location>
        <begin position="4"/>
        <end position="145"/>
    </location>
</feature>
<dbReference type="InterPro" id="IPR000620">
    <property type="entry name" value="EamA_dom"/>
</dbReference>
<protein>
    <submittedName>
        <fullName evidence="8">DMT family transporter</fullName>
    </submittedName>
</protein>
<evidence type="ECO:0000313" key="8">
    <source>
        <dbReference type="EMBL" id="TKB03663.1"/>
    </source>
</evidence>